<accession>A0A197K3J0</accession>
<evidence type="ECO:0000259" key="1">
    <source>
        <dbReference type="Pfam" id="PF01814"/>
    </source>
</evidence>
<dbReference type="Pfam" id="PF01814">
    <property type="entry name" value="Hemerythrin"/>
    <property type="match status" value="1"/>
</dbReference>
<organism evidence="2 3">
    <name type="scientific">Linnemannia elongata AG-77</name>
    <dbReference type="NCBI Taxonomy" id="1314771"/>
    <lineage>
        <taxon>Eukaryota</taxon>
        <taxon>Fungi</taxon>
        <taxon>Fungi incertae sedis</taxon>
        <taxon>Mucoromycota</taxon>
        <taxon>Mortierellomycotina</taxon>
        <taxon>Mortierellomycetes</taxon>
        <taxon>Mortierellales</taxon>
        <taxon>Mortierellaceae</taxon>
        <taxon>Linnemannia</taxon>
    </lineage>
</organism>
<dbReference type="PANTHER" id="PTHR38048:SF2">
    <property type="entry name" value="HEMERYTHRIN-LIKE DOMAIN-CONTAINING PROTEIN"/>
    <property type="match status" value="1"/>
</dbReference>
<dbReference type="CDD" id="cd12108">
    <property type="entry name" value="Hr-like"/>
    <property type="match status" value="1"/>
</dbReference>
<proteinExistence type="predicted"/>
<feature type="domain" description="Hemerythrin-like" evidence="1">
    <location>
        <begin position="10"/>
        <end position="134"/>
    </location>
</feature>
<sequence length="158" mass="18385">MSRFHQYYSDHLVAIHNGLRRELKSLLQTVPNATQPTAIKNSMRNVLQFCRHLQGHHDLEEAVIFPAFAAVTNISHWSHSHKELDHTLDVIRKLAQDGIDQNGLEFDAQKATLFEQLENLSDIVLPHLRDEEDLSKPEETIKLWPTERDMRRAFPWMG</sequence>
<dbReference type="InterPro" id="IPR012312">
    <property type="entry name" value="Hemerythrin-like"/>
</dbReference>
<keyword evidence="3" id="KW-1185">Reference proteome</keyword>
<evidence type="ECO:0000313" key="2">
    <source>
        <dbReference type="EMBL" id="OAQ31024.1"/>
    </source>
</evidence>
<evidence type="ECO:0000313" key="3">
    <source>
        <dbReference type="Proteomes" id="UP000078512"/>
    </source>
</evidence>
<dbReference type="Gene3D" id="1.20.120.520">
    <property type="entry name" value="nmb1532 protein domain like"/>
    <property type="match status" value="1"/>
</dbReference>
<dbReference type="InterPro" id="IPR053206">
    <property type="entry name" value="Dimeric_xanthone_biosynth"/>
</dbReference>
<reference evidence="2 3" key="1">
    <citation type="submission" date="2016-05" db="EMBL/GenBank/DDBJ databases">
        <title>Genome sequencing reveals origins of a unique bacterial endosymbiosis in the earliest lineages of terrestrial Fungi.</title>
        <authorList>
            <consortium name="DOE Joint Genome Institute"/>
            <person name="Uehling J."/>
            <person name="Gryganskyi A."/>
            <person name="Hameed K."/>
            <person name="Tschaplinski T."/>
            <person name="Misztal P."/>
            <person name="Wu S."/>
            <person name="Desiro A."/>
            <person name="Vande Pol N."/>
            <person name="Du Z.-Y."/>
            <person name="Zienkiewicz A."/>
            <person name="Zienkiewicz K."/>
            <person name="Morin E."/>
            <person name="Tisserant E."/>
            <person name="Splivallo R."/>
            <person name="Hainaut M."/>
            <person name="Henrissat B."/>
            <person name="Ohm R."/>
            <person name="Kuo A."/>
            <person name="Yan J."/>
            <person name="Lipzen A."/>
            <person name="Nolan M."/>
            <person name="Labutti K."/>
            <person name="Barry K."/>
            <person name="Goldstein A."/>
            <person name="Labbe J."/>
            <person name="Schadt C."/>
            <person name="Tuskan G."/>
            <person name="Grigoriev I."/>
            <person name="Martin F."/>
            <person name="Vilgalys R."/>
            <person name="Bonito G."/>
        </authorList>
    </citation>
    <scope>NUCLEOTIDE SEQUENCE [LARGE SCALE GENOMIC DNA]</scope>
    <source>
        <strain evidence="2 3">AG-77</strain>
    </source>
</reference>
<dbReference type="PANTHER" id="PTHR38048">
    <property type="entry name" value="EXPRESSED PROTEIN"/>
    <property type="match status" value="1"/>
</dbReference>
<dbReference type="OrthoDB" id="58416at2759"/>
<gene>
    <name evidence="2" type="ORF">K457DRAFT_418236</name>
</gene>
<dbReference type="EMBL" id="KV442032">
    <property type="protein sequence ID" value="OAQ31024.1"/>
    <property type="molecule type" value="Genomic_DNA"/>
</dbReference>
<dbReference type="Proteomes" id="UP000078512">
    <property type="component" value="Unassembled WGS sequence"/>
</dbReference>
<dbReference type="AlphaFoldDB" id="A0A197K3J0"/>
<name>A0A197K3J0_9FUNG</name>
<protein>
    <recommendedName>
        <fullName evidence="1">Hemerythrin-like domain-containing protein</fullName>
    </recommendedName>
</protein>